<protein>
    <recommendedName>
        <fullName evidence="3">MarR family transcriptional regulator</fullName>
    </recommendedName>
</protein>
<evidence type="ECO:0000313" key="1">
    <source>
        <dbReference type="EMBL" id="GAA5213011.1"/>
    </source>
</evidence>
<name>A0ABP9TAD2_9ACTN</name>
<keyword evidence="2" id="KW-1185">Reference proteome</keyword>
<dbReference type="Pfam" id="PF21863">
    <property type="entry name" value="HTH_67"/>
    <property type="match status" value="1"/>
</dbReference>
<comment type="caution">
    <text evidence="1">The sequence shown here is derived from an EMBL/GenBank/DDBJ whole genome shotgun (WGS) entry which is preliminary data.</text>
</comment>
<dbReference type="NCBIfam" id="NF047719">
    <property type="entry name" value="SCO6745_fam_HTH"/>
    <property type="match status" value="1"/>
</dbReference>
<accession>A0ABP9TAD2</accession>
<dbReference type="Proteomes" id="UP001499878">
    <property type="component" value="Unassembled WGS sequence"/>
</dbReference>
<evidence type="ECO:0008006" key="3">
    <source>
        <dbReference type="Google" id="ProtNLM"/>
    </source>
</evidence>
<dbReference type="EMBL" id="BAABJR010000013">
    <property type="protein sequence ID" value="GAA5213011.1"/>
    <property type="molecule type" value="Genomic_DNA"/>
</dbReference>
<reference evidence="2" key="1">
    <citation type="journal article" date="2019" name="Int. J. Syst. Evol. Microbiol.">
        <title>The Global Catalogue of Microorganisms (GCM) 10K type strain sequencing project: providing services to taxonomists for standard genome sequencing and annotation.</title>
        <authorList>
            <consortium name="The Broad Institute Genomics Platform"/>
            <consortium name="The Broad Institute Genome Sequencing Center for Infectious Disease"/>
            <person name="Wu L."/>
            <person name="Ma J."/>
        </authorList>
    </citation>
    <scope>NUCLEOTIDE SEQUENCE [LARGE SCALE GENOMIC DNA]</scope>
    <source>
        <strain evidence="2">JCM 18306</strain>
    </source>
</reference>
<gene>
    <name evidence="1" type="ORF">GCM10023323_52150</name>
</gene>
<proteinExistence type="predicted"/>
<evidence type="ECO:0000313" key="2">
    <source>
        <dbReference type="Proteomes" id="UP001499878"/>
    </source>
</evidence>
<dbReference type="InterPro" id="IPR054058">
    <property type="entry name" value="HTH_67"/>
</dbReference>
<organism evidence="1 2">
    <name type="scientific">Streptomyces thinghirensis</name>
    <dbReference type="NCBI Taxonomy" id="551547"/>
    <lineage>
        <taxon>Bacteria</taxon>
        <taxon>Bacillati</taxon>
        <taxon>Actinomycetota</taxon>
        <taxon>Actinomycetes</taxon>
        <taxon>Kitasatosporales</taxon>
        <taxon>Streptomycetaceae</taxon>
        <taxon>Streptomyces</taxon>
    </lineage>
</organism>
<sequence>MYSAHADHPVPDEPHLALWHAATLLREYRGDGHVAALTTAGLLGLDALVSHTASSDGLPKEFVMARHGWTEEDWAGAEERLRARGLMDGRGHLTDEGVRLRQDLEAETDRLDRAPYEHLGAAGVARLTELAGAFTATAAAAGAFEGVPSQATASV</sequence>